<dbReference type="InterPro" id="IPR055966">
    <property type="entry name" value="DUF7544"/>
</dbReference>
<feature type="region of interest" description="Disordered" evidence="1">
    <location>
        <begin position="43"/>
        <end position="64"/>
    </location>
</feature>
<protein>
    <recommendedName>
        <fullName evidence="5">Membrane-anchored glycerophosphoryl diester phosphodiesterase (GDPDase), membrane domain</fullName>
    </recommendedName>
</protein>
<sequence>MEDLDDAYRATKALLWPIDRSLWLKLAVVAFFVGGPGAGFNGTQTSAPVDGGGGGPGPPGAPGGLPPLPQIGPEVVALVVGIVVVALLVGLVLLFVGSVMEFVLIESLRTEAVRLGEFWGDRWRQGVRLFGFRLVLALVVFGAFAVVFGLAFAPLLLGGEAGVSLVTAVLLLPVLAVLAAVTGLIEGFTTVFVVPIMVLEERTVLGAWGRLWPTITANPWQFLAYVVASVVLNVVIGIGVALAIGIAAVVLLIPFGVLGGLGFLLLSTVEPLGAGLLVVAGVLFGLSLLVAAALVQVPAVSYLRYYALLVLGDAEPALDLIPERRAAVRADGGERPDAASNDETDAGDTDTTEDGNGSNADE</sequence>
<keyword evidence="2" id="KW-0472">Membrane</keyword>
<evidence type="ECO:0000313" key="4">
    <source>
        <dbReference type="Proteomes" id="UP001596368"/>
    </source>
</evidence>
<feature type="transmembrane region" description="Helical" evidence="2">
    <location>
        <begin position="75"/>
        <end position="104"/>
    </location>
</feature>
<evidence type="ECO:0000256" key="1">
    <source>
        <dbReference type="SAM" id="MobiDB-lite"/>
    </source>
</evidence>
<keyword evidence="4" id="KW-1185">Reference proteome</keyword>
<proteinExistence type="predicted"/>
<feature type="transmembrane region" description="Helical" evidence="2">
    <location>
        <begin position="220"/>
        <end position="253"/>
    </location>
</feature>
<comment type="caution">
    <text evidence="3">The sequence shown here is derived from an EMBL/GenBank/DDBJ whole genome shotgun (WGS) entry which is preliminary data.</text>
</comment>
<feature type="region of interest" description="Disordered" evidence="1">
    <location>
        <begin position="329"/>
        <end position="362"/>
    </location>
</feature>
<dbReference type="Pfam" id="PF24400">
    <property type="entry name" value="DUF7544"/>
    <property type="match status" value="1"/>
</dbReference>
<reference evidence="3 4" key="1">
    <citation type="journal article" date="2019" name="Int. J. Syst. Evol. Microbiol.">
        <title>The Global Catalogue of Microorganisms (GCM) 10K type strain sequencing project: providing services to taxonomists for standard genome sequencing and annotation.</title>
        <authorList>
            <consortium name="The Broad Institute Genomics Platform"/>
            <consortium name="The Broad Institute Genome Sequencing Center for Infectious Disease"/>
            <person name="Wu L."/>
            <person name="Ma J."/>
        </authorList>
    </citation>
    <scope>NUCLEOTIDE SEQUENCE [LARGE SCALE GENOMIC DNA]</scope>
    <source>
        <strain evidence="3 4">DT92</strain>
    </source>
</reference>
<keyword evidence="2" id="KW-1133">Transmembrane helix</keyword>
<feature type="transmembrane region" description="Helical" evidence="2">
    <location>
        <begin position="273"/>
        <end position="295"/>
    </location>
</feature>
<keyword evidence="2" id="KW-0812">Transmembrane</keyword>
<feature type="compositionally biased region" description="Acidic residues" evidence="1">
    <location>
        <begin position="340"/>
        <end position="353"/>
    </location>
</feature>
<organism evidence="3 4">
    <name type="scientific">Halobaculum litoreum</name>
    <dbReference type="NCBI Taxonomy" id="3031998"/>
    <lineage>
        <taxon>Archaea</taxon>
        <taxon>Methanobacteriati</taxon>
        <taxon>Methanobacteriota</taxon>
        <taxon>Stenosarchaea group</taxon>
        <taxon>Halobacteria</taxon>
        <taxon>Halobacteriales</taxon>
        <taxon>Haloferacaceae</taxon>
        <taxon>Halobaculum</taxon>
    </lineage>
</organism>
<feature type="transmembrane region" description="Helical" evidence="2">
    <location>
        <begin position="22"/>
        <end position="40"/>
    </location>
</feature>
<name>A0ABD5XXI4_9EURY</name>
<accession>A0ABD5XXI4</accession>
<evidence type="ECO:0008006" key="5">
    <source>
        <dbReference type="Google" id="ProtNLM"/>
    </source>
</evidence>
<evidence type="ECO:0000313" key="3">
    <source>
        <dbReference type="EMBL" id="MFC7137912.1"/>
    </source>
</evidence>
<dbReference type="AlphaFoldDB" id="A0ABD5XXI4"/>
<dbReference type="EMBL" id="JBHSZG010000008">
    <property type="protein sequence ID" value="MFC7137912.1"/>
    <property type="molecule type" value="Genomic_DNA"/>
</dbReference>
<gene>
    <name evidence="3" type="ORF">ACFQRB_18620</name>
</gene>
<feature type="transmembrane region" description="Helical" evidence="2">
    <location>
        <begin position="169"/>
        <end position="199"/>
    </location>
</feature>
<evidence type="ECO:0000256" key="2">
    <source>
        <dbReference type="SAM" id="Phobius"/>
    </source>
</evidence>
<dbReference type="Proteomes" id="UP001596368">
    <property type="component" value="Unassembled WGS sequence"/>
</dbReference>
<feature type="transmembrane region" description="Helical" evidence="2">
    <location>
        <begin position="134"/>
        <end position="157"/>
    </location>
</feature>